<dbReference type="EMBL" id="JAMPJU010000009">
    <property type="protein sequence ID" value="MCV9883084.1"/>
    <property type="molecule type" value="Genomic_DNA"/>
</dbReference>
<dbReference type="Proteomes" id="UP001165569">
    <property type="component" value="Unassembled WGS sequence"/>
</dbReference>
<sequence>MHHQGRCLCGAVTLSTRQDVNAVTACHCGMCQKWGGGPFMSVDCKEDIAIAGVENITAYRSSEWAERAFCKVCGSHLFYKLLSPKIYFVPVALFEDKTDKSLVAQIYIDNKPAYYSFAQHTSLLTEQDVMNLLQEQSESLCSKDV</sequence>
<comment type="similarity">
    <text evidence="1">Belongs to the Gfa family.</text>
</comment>
<evidence type="ECO:0000313" key="6">
    <source>
        <dbReference type="EMBL" id="MCV9879722.1"/>
    </source>
</evidence>
<keyword evidence="2" id="KW-0479">Metal-binding</keyword>
<dbReference type="Gene3D" id="3.90.1590.10">
    <property type="entry name" value="glutathione-dependent formaldehyde- activating enzyme (gfa)"/>
    <property type="match status" value="1"/>
</dbReference>
<evidence type="ECO:0000256" key="1">
    <source>
        <dbReference type="ARBA" id="ARBA00005495"/>
    </source>
</evidence>
<organism evidence="6 9">
    <name type="scientific">Brenneria izbisi</name>
    <dbReference type="NCBI Taxonomy" id="2939450"/>
    <lineage>
        <taxon>Bacteria</taxon>
        <taxon>Pseudomonadati</taxon>
        <taxon>Pseudomonadota</taxon>
        <taxon>Gammaproteobacteria</taxon>
        <taxon>Enterobacterales</taxon>
        <taxon>Pectobacteriaceae</taxon>
        <taxon>Brenneria</taxon>
    </lineage>
</organism>
<name>A0AA41XZR2_9GAMM</name>
<dbReference type="InterPro" id="IPR006913">
    <property type="entry name" value="CENP-V/GFA"/>
</dbReference>
<feature type="domain" description="CENP-V/GFA" evidence="5">
    <location>
        <begin position="3"/>
        <end position="116"/>
    </location>
</feature>
<protein>
    <submittedName>
        <fullName evidence="6">GFA family protein</fullName>
    </submittedName>
</protein>
<dbReference type="PROSITE" id="PS51891">
    <property type="entry name" value="CENP_V_GFA"/>
    <property type="match status" value="1"/>
</dbReference>
<dbReference type="EMBL" id="JAMPJT010000009">
    <property type="protein sequence ID" value="MCV9879722.1"/>
    <property type="molecule type" value="Genomic_DNA"/>
</dbReference>
<dbReference type="PANTHER" id="PTHR33337">
    <property type="entry name" value="GFA DOMAIN-CONTAINING PROTEIN"/>
    <property type="match status" value="1"/>
</dbReference>
<keyword evidence="8" id="KW-1185">Reference proteome</keyword>
<evidence type="ECO:0000259" key="5">
    <source>
        <dbReference type="PROSITE" id="PS51891"/>
    </source>
</evidence>
<dbReference type="InterPro" id="IPR011057">
    <property type="entry name" value="Mss4-like_sf"/>
</dbReference>
<comment type="caution">
    <text evidence="6">The sequence shown here is derived from an EMBL/GenBank/DDBJ whole genome shotgun (WGS) entry which is preliminary data.</text>
</comment>
<dbReference type="RefSeq" id="WP_264090757.1">
    <property type="nucleotide sequence ID" value="NZ_JAMPJT010000009.1"/>
</dbReference>
<proteinExistence type="inferred from homology"/>
<accession>A0AA41XZR2</accession>
<evidence type="ECO:0000256" key="3">
    <source>
        <dbReference type="ARBA" id="ARBA00022833"/>
    </source>
</evidence>
<dbReference type="GO" id="GO:0046872">
    <property type="term" value="F:metal ion binding"/>
    <property type="evidence" value="ECO:0007669"/>
    <property type="project" value="UniProtKB-KW"/>
</dbReference>
<dbReference type="PANTHER" id="PTHR33337:SF40">
    <property type="entry name" value="CENP-V_GFA DOMAIN-CONTAINING PROTEIN-RELATED"/>
    <property type="match status" value="1"/>
</dbReference>
<dbReference type="SUPFAM" id="SSF51316">
    <property type="entry name" value="Mss4-like"/>
    <property type="match status" value="1"/>
</dbReference>
<dbReference type="Pfam" id="PF04828">
    <property type="entry name" value="GFA"/>
    <property type="match status" value="1"/>
</dbReference>
<evidence type="ECO:0000313" key="7">
    <source>
        <dbReference type="EMBL" id="MCV9883084.1"/>
    </source>
</evidence>
<dbReference type="Proteomes" id="UP001165568">
    <property type="component" value="Unassembled WGS sequence"/>
</dbReference>
<evidence type="ECO:0000256" key="4">
    <source>
        <dbReference type="ARBA" id="ARBA00023239"/>
    </source>
</evidence>
<dbReference type="GO" id="GO:0016846">
    <property type="term" value="F:carbon-sulfur lyase activity"/>
    <property type="evidence" value="ECO:0007669"/>
    <property type="project" value="InterPro"/>
</dbReference>
<gene>
    <name evidence="6" type="ORF">NC803_12795</name>
    <name evidence="7" type="ORF">NC856_12470</name>
</gene>
<dbReference type="AlphaFoldDB" id="A0AA41XZR2"/>
<evidence type="ECO:0000256" key="2">
    <source>
        <dbReference type="ARBA" id="ARBA00022723"/>
    </source>
</evidence>
<keyword evidence="3" id="KW-0862">Zinc</keyword>
<evidence type="ECO:0000313" key="8">
    <source>
        <dbReference type="Proteomes" id="UP001165568"/>
    </source>
</evidence>
<reference evidence="6" key="1">
    <citation type="submission" date="2022-04" db="EMBL/GenBank/DDBJ databases">
        <title>Brenneria sp. isolated from walnut trees in Serbia.</title>
        <authorList>
            <person name="Gasic K."/>
            <person name="Zlatkovic N."/>
            <person name="Kuzmanovic N."/>
        </authorList>
    </citation>
    <scope>NUCLEOTIDE SEQUENCE</scope>
    <source>
        <strain evidence="7">KBI 423</strain>
        <strain evidence="6">KBI 447</strain>
    </source>
</reference>
<keyword evidence="4" id="KW-0456">Lyase</keyword>
<evidence type="ECO:0000313" key="9">
    <source>
        <dbReference type="Proteomes" id="UP001165569"/>
    </source>
</evidence>